<protein>
    <recommendedName>
        <fullName evidence="5">Gem-associated protein 2</fullName>
    </recommendedName>
</protein>
<dbReference type="PANTHER" id="PTHR12794">
    <property type="entry name" value="GEMIN2"/>
    <property type="match status" value="1"/>
</dbReference>
<dbReference type="Proteomes" id="UP001530377">
    <property type="component" value="Unassembled WGS sequence"/>
</dbReference>
<feature type="compositionally biased region" description="Basic and acidic residues" evidence="2">
    <location>
        <begin position="213"/>
        <end position="226"/>
    </location>
</feature>
<proteinExistence type="inferred from homology"/>
<comment type="caution">
    <text evidence="3">The sequence shown here is derived from an EMBL/GenBank/DDBJ whole genome shotgun (WGS) entry which is preliminary data.</text>
</comment>
<keyword evidence="4" id="KW-1185">Reference proteome</keyword>
<evidence type="ECO:0000313" key="3">
    <source>
        <dbReference type="EMBL" id="KAL3826601.1"/>
    </source>
</evidence>
<evidence type="ECO:0000313" key="4">
    <source>
        <dbReference type="Proteomes" id="UP001530377"/>
    </source>
</evidence>
<evidence type="ECO:0000256" key="2">
    <source>
        <dbReference type="SAM" id="MobiDB-lite"/>
    </source>
</evidence>
<evidence type="ECO:0008006" key="5">
    <source>
        <dbReference type="Google" id="ProtNLM"/>
    </source>
</evidence>
<dbReference type="Gene3D" id="1.20.58.1070">
    <property type="match status" value="1"/>
</dbReference>
<sequence length="271" mass="30593">MSNFSKLRTYLESEHVRRREGERRHVAVDEERKYAVPRMRDRPGWHSYCLGREQAYGNACGYDDDDDDDDGDNDDHDNMGVEWEVEMKVAEAQGGRDDAHGGDAGGGVSSSDVVATKNGDRGHPPTTTLLLQLDQVLVRAVFHHHLHYLVEWRMELTRDRASWLYALLARMEKPLHREECVGVRMLLRECCRRRWELKIPPPTMRITGDEEGEAVRGGDNDPKREGGAREQLALLNTLIAIAGVYFEQGARLAYGAGGGDGMDLLFSSTRN</sequence>
<dbReference type="PANTHER" id="PTHR12794:SF0">
    <property type="entry name" value="GEM-ASSOCIATED PROTEIN 2"/>
    <property type="match status" value="1"/>
</dbReference>
<feature type="region of interest" description="Disordered" evidence="2">
    <location>
        <begin position="206"/>
        <end position="226"/>
    </location>
</feature>
<organism evidence="3 4">
    <name type="scientific">Cyclostephanos tholiformis</name>
    <dbReference type="NCBI Taxonomy" id="382380"/>
    <lineage>
        <taxon>Eukaryota</taxon>
        <taxon>Sar</taxon>
        <taxon>Stramenopiles</taxon>
        <taxon>Ochrophyta</taxon>
        <taxon>Bacillariophyta</taxon>
        <taxon>Coscinodiscophyceae</taxon>
        <taxon>Thalassiosirophycidae</taxon>
        <taxon>Stephanodiscales</taxon>
        <taxon>Stephanodiscaceae</taxon>
        <taxon>Cyclostephanos</taxon>
    </lineage>
</organism>
<dbReference type="EMBL" id="JALLPB020000018">
    <property type="protein sequence ID" value="KAL3826601.1"/>
    <property type="molecule type" value="Genomic_DNA"/>
</dbReference>
<reference evidence="3 4" key="1">
    <citation type="submission" date="2024-10" db="EMBL/GenBank/DDBJ databases">
        <title>Updated reference genomes for cyclostephanoid diatoms.</title>
        <authorList>
            <person name="Roberts W.R."/>
            <person name="Alverson A.J."/>
        </authorList>
    </citation>
    <scope>NUCLEOTIDE SEQUENCE [LARGE SCALE GENOMIC DNA]</scope>
    <source>
        <strain evidence="3 4">AJA228-03</strain>
    </source>
</reference>
<evidence type="ECO:0000256" key="1">
    <source>
        <dbReference type="ARBA" id="ARBA00025758"/>
    </source>
</evidence>
<gene>
    <name evidence="3" type="ORF">ACHAXA_010526</name>
</gene>
<dbReference type="AlphaFoldDB" id="A0ABD3SQG0"/>
<comment type="similarity">
    <text evidence="1">Belongs to the gemin-2 family.</text>
</comment>
<name>A0ABD3SQG0_9STRA</name>
<accession>A0ABD3SQG0</accession>
<dbReference type="InterPro" id="IPR035426">
    <property type="entry name" value="Gemin2/Brr1"/>
</dbReference>
<dbReference type="Pfam" id="PF04938">
    <property type="entry name" value="SIP1"/>
    <property type="match status" value="1"/>
</dbReference>